<accession>A0A917BZV4</accession>
<gene>
    <name evidence="7" type="ORF">GCM10011332_19140</name>
</gene>
<feature type="transmembrane region" description="Helical" evidence="6">
    <location>
        <begin position="280"/>
        <end position="306"/>
    </location>
</feature>
<dbReference type="GO" id="GO:0005886">
    <property type="term" value="C:plasma membrane"/>
    <property type="evidence" value="ECO:0007669"/>
    <property type="project" value="UniProtKB-SubCell"/>
</dbReference>
<evidence type="ECO:0000256" key="3">
    <source>
        <dbReference type="ARBA" id="ARBA00022692"/>
    </source>
</evidence>
<evidence type="ECO:0000313" key="8">
    <source>
        <dbReference type="Proteomes" id="UP000632498"/>
    </source>
</evidence>
<feature type="transmembrane region" description="Helical" evidence="6">
    <location>
        <begin position="246"/>
        <end position="268"/>
    </location>
</feature>
<dbReference type="GO" id="GO:0015658">
    <property type="term" value="F:branched-chain amino acid transmembrane transporter activity"/>
    <property type="evidence" value="ECO:0007669"/>
    <property type="project" value="InterPro"/>
</dbReference>
<dbReference type="PANTHER" id="PTHR30482">
    <property type="entry name" value="HIGH-AFFINITY BRANCHED-CHAIN AMINO ACID TRANSPORT SYSTEM PERMEASE"/>
    <property type="match status" value="1"/>
</dbReference>
<reference evidence="7" key="2">
    <citation type="submission" date="2020-09" db="EMBL/GenBank/DDBJ databases">
        <authorList>
            <person name="Sun Q."/>
            <person name="Zhou Y."/>
        </authorList>
    </citation>
    <scope>NUCLEOTIDE SEQUENCE</scope>
    <source>
        <strain evidence="7">CGMCC 1.15254</strain>
    </source>
</reference>
<feature type="transmembrane region" description="Helical" evidence="6">
    <location>
        <begin position="86"/>
        <end position="107"/>
    </location>
</feature>
<feature type="transmembrane region" description="Helical" evidence="6">
    <location>
        <begin position="37"/>
        <end position="54"/>
    </location>
</feature>
<keyword evidence="3 6" id="KW-0812">Transmembrane</keyword>
<name>A0A917BZV4_9PROT</name>
<keyword evidence="5 6" id="KW-0472">Membrane</keyword>
<comment type="caution">
    <text evidence="7">The sequence shown here is derived from an EMBL/GenBank/DDBJ whole genome shotgun (WGS) entry which is preliminary data.</text>
</comment>
<comment type="subcellular location">
    <subcellularLocation>
        <location evidence="1">Cell membrane</location>
        <topology evidence="1">Multi-pass membrane protein</topology>
    </subcellularLocation>
</comment>
<dbReference type="PANTHER" id="PTHR30482:SF18">
    <property type="entry name" value="BRANCHED AMINO ACID TRANSPORT SYSTEM PERMEASE"/>
    <property type="match status" value="1"/>
</dbReference>
<proteinExistence type="predicted"/>
<dbReference type="Pfam" id="PF02653">
    <property type="entry name" value="BPD_transp_2"/>
    <property type="match status" value="1"/>
</dbReference>
<keyword evidence="4 6" id="KW-1133">Transmembrane helix</keyword>
<evidence type="ECO:0000256" key="2">
    <source>
        <dbReference type="ARBA" id="ARBA00022475"/>
    </source>
</evidence>
<evidence type="ECO:0000256" key="6">
    <source>
        <dbReference type="SAM" id="Phobius"/>
    </source>
</evidence>
<evidence type="ECO:0000256" key="5">
    <source>
        <dbReference type="ARBA" id="ARBA00023136"/>
    </source>
</evidence>
<evidence type="ECO:0000313" key="7">
    <source>
        <dbReference type="EMBL" id="GGF65191.1"/>
    </source>
</evidence>
<dbReference type="CDD" id="cd06581">
    <property type="entry name" value="TM_PBP1_LivM_like"/>
    <property type="match status" value="1"/>
</dbReference>
<feature type="transmembrane region" description="Helical" evidence="6">
    <location>
        <begin position="156"/>
        <end position="176"/>
    </location>
</feature>
<protein>
    <submittedName>
        <fullName evidence="7">ABC transporter permease</fullName>
    </submittedName>
</protein>
<dbReference type="AlphaFoldDB" id="A0A917BZV4"/>
<evidence type="ECO:0000256" key="1">
    <source>
        <dbReference type="ARBA" id="ARBA00004651"/>
    </source>
</evidence>
<sequence length="311" mass="33064">MMMNLKSAKTGGILVLCAVIAILPAFLSNAFQYEIAILIGFNAIVCIGLNLLIGYGGQISLGHGAFVGLGAYGSAILTMNQGWDPLLSMVIAAIFTGILAFVIARPILKLKGHYLAMATLGMGIIISIVINTEDQLTGGPDGMYVDGLSFMATQIYWYWLVGALLVFSVWASLNLIHSPIGRALRAVHGSEVAAEVVGVDTTQYKVLIFVVSAVFASIVGSFGVYYSNFVTPDIAGFFHSIELVVMVVFGGMASTFGAVIGAAILTTLPQFLTFLHDYEHLVFGLILMLTMIFLPKGLVPSIAGLLKKGDK</sequence>
<dbReference type="InterPro" id="IPR043428">
    <property type="entry name" value="LivM-like"/>
</dbReference>
<dbReference type="RefSeq" id="WP_308419097.1">
    <property type="nucleotide sequence ID" value="NZ_BMHV01000012.1"/>
</dbReference>
<evidence type="ECO:0000256" key="4">
    <source>
        <dbReference type="ARBA" id="ARBA00022989"/>
    </source>
</evidence>
<keyword evidence="8" id="KW-1185">Reference proteome</keyword>
<dbReference type="EMBL" id="BMHV01000012">
    <property type="protein sequence ID" value="GGF65191.1"/>
    <property type="molecule type" value="Genomic_DNA"/>
</dbReference>
<keyword evidence="2" id="KW-1003">Cell membrane</keyword>
<feature type="transmembrane region" description="Helical" evidence="6">
    <location>
        <begin position="61"/>
        <end position="80"/>
    </location>
</feature>
<dbReference type="InterPro" id="IPR001851">
    <property type="entry name" value="ABC_transp_permease"/>
</dbReference>
<reference evidence="7" key="1">
    <citation type="journal article" date="2014" name="Int. J. Syst. Evol. Microbiol.">
        <title>Complete genome sequence of Corynebacterium casei LMG S-19264T (=DSM 44701T), isolated from a smear-ripened cheese.</title>
        <authorList>
            <consortium name="US DOE Joint Genome Institute (JGI-PGF)"/>
            <person name="Walter F."/>
            <person name="Albersmeier A."/>
            <person name="Kalinowski J."/>
            <person name="Ruckert C."/>
        </authorList>
    </citation>
    <scope>NUCLEOTIDE SEQUENCE</scope>
    <source>
        <strain evidence="7">CGMCC 1.15254</strain>
    </source>
</reference>
<feature type="transmembrane region" description="Helical" evidence="6">
    <location>
        <begin position="206"/>
        <end position="226"/>
    </location>
</feature>
<organism evidence="7 8">
    <name type="scientific">Terasakiella brassicae</name>
    <dbReference type="NCBI Taxonomy" id="1634917"/>
    <lineage>
        <taxon>Bacteria</taxon>
        <taxon>Pseudomonadati</taxon>
        <taxon>Pseudomonadota</taxon>
        <taxon>Alphaproteobacteria</taxon>
        <taxon>Rhodospirillales</taxon>
        <taxon>Terasakiellaceae</taxon>
        <taxon>Terasakiella</taxon>
    </lineage>
</organism>
<feature type="transmembrane region" description="Helical" evidence="6">
    <location>
        <begin position="114"/>
        <end position="132"/>
    </location>
</feature>
<dbReference type="Proteomes" id="UP000632498">
    <property type="component" value="Unassembled WGS sequence"/>
</dbReference>